<dbReference type="InterPro" id="IPR011738">
    <property type="entry name" value="Phage_CHP"/>
</dbReference>
<reference evidence="1 2" key="1">
    <citation type="submission" date="2021-03" db="EMBL/GenBank/DDBJ databases">
        <title>Genomic Encyclopedia of Type Strains, Phase IV (KMG-IV): sequencing the most valuable type-strain genomes for metagenomic binning, comparative biology and taxonomic classification.</title>
        <authorList>
            <person name="Goeker M."/>
        </authorList>
    </citation>
    <scope>NUCLEOTIDE SEQUENCE [LARGE SCALE GENOMIC DNA]</scope>
    <source>
        <strain evidence="1 2">DSM 21600</strain>
    </source>
</reference>
<sequence length="201" mass="21440">MHRPVLITPPAPIVTVEQAMAQCRISADALDATAQAEVAALLTGYIASATEMLDGYGGLLGGRCLGVQTWREDFDCFSRCIPLALGPVKEITSVTLRNSTGVEETVDTGDFSLRTDGGGRAFCRFRNDYSIPGDLDEVGAVSVTYEAGSDIVPYRAMQAILLMVGAWYENREDTVIGVSVASLPVSASFDNLVGQLRRSGL</sequence>
<gene>
    <name evidence="1" type="ORF">J2Z17_001111</name>
</gene>
<name>A0ABS4DVG5_9HYPH</name>
<dbReference type="Gene3D" id="1.10.3230.30">
    <property type="entry name" value="Phage gp6-like head-tail connector protein"/>
    <property type="match status" value="1"/>
</dbReference>
<accession>A0ABS4DVG5</accession>
<dbReference type="Proteomes" id="UP000759443">
    <property type="component" value="Unassembled WGS sequence"/>
</dbReference>
<dbReference type="EMBL" id="JAGGJU010000003">
    <property type="protein sequence ID" value="MBP1849690.1"/>
    <property type="molecule type" value="Genomic_DNA"/>
</dbReference>
<evidence type="ECO:0000313" key="1">
    <source>
        <dbReference type="EMBL" id="MBP1849690.1"/>
    </source>
</evidence>
<dbReference type="RefSeq" id="WP_209943020.1">
    <property type="nucleotide sequence ID" value="NZ_JAGGJU010000003.1"/>
</dbReference>
<keyword evidence="2" id="KW-1185">Reference proteome</keyword>
<dbReference type="NCBIfam" id="TIGR02215">
    <property type="entry name" value="phage_chp_gp8"/>
    <property type="match status" value="1"/>
</dbReference>
<proteinExistence type="predicted"/>
<evidence type="ECO:0000313" key="2">
    <source>
        <dbReference type="Proteomes" id="UP000759443"/>
    </source>
</evidence>
<protein>
    <submittedName>
        <fullName evidence="1">PhiE125 gp8 family phage protein</fullName>
    </submittedName>
</protein>
<organism evidence="1 2">
    <name type="scientific">Rhizobium halophytocola</name>
    <dbReference type="NCBI Taxonomy" id="735519"/>
    <lineage>
        <taxon>Bacteria</taxon>
        <taxon>Pseudomonadati</taxon>
        <taxon>Pseudomonadota</taxon>
        <taxon>Alphaproteobacteria</taxon>
        <taxon>Hyphomicrobiales</taxon>
        <taxon>Rhizobiaceae</taxon>
        <taxon>Rhizobium/Agrobacterium group</taxon>
        <taxon>Rhizobium</taxon>
    </lineage>
</organism>
<dbReference type="CDD" id="cd08054">
    <property type="entry name" value="gp6"/>
    <property type="match status" value="1"/>
</dbReference>
<comment type="caution">
    <text evidence="1">The sequence shown here is derived from an EMBL/GenBank/DDBJ whole genome shotgun (WGS) entry which is preliminary data.</text>
</comment>